<name>A0A4P7UIB3_DESDE</name>
<feature type="signal peptide" evidence="1">
    <location>
        <begin position="1"/>
        <end position="28"/>
    </location>
</feature>
<evidence type="ECO:0000256" key="1">
    <source>
        <dbReference type="SAM" id="SignalP"/>
    </source>
</evidence>
<dbReference type="PANTHER" id="PTHR35271">
    <property type="entry name" value="ABC TRANSPORTER, SUBSTRATE-BINDING LIPOPROTEIN-RELATED"/>
    <property type="match status" value="1"/>
</dbReference>
<dbReference type="Proteomes" id="UP000297065">
    <property type="component" value="Chromosome"/>
</dbReference>
<proteinExistence type="predicted"/>
<dbReference type="PANTHER" id="PTHR35271:SF1">
    <property type="entry name" value="ABC TRANSPORTER, SUBSTRATE-BINDING LIPOPROTEIN"/>
    <property type="match status" value="1"/>
</dbReference>
<evidence type="ECO:0000313" key="3">
    <source>
        <dbReference type="Proteomes" id="UP000297065"/>
    </source>
</evidence>
<sequence>MSSRLRSLLAILAAALVCVMTLCAGVQAVQLGATAVSAPALQPGQSQSPATWQEPGRPMVAAYFEAGPYWEFSLLQKEIIKALQQRGVAARIVFPDDLHISPGWDAPNSVYRAEARKLMSNPAIDVIISMGTEATKALLAENNGKTPIMSVDVADPAGAGIVDSVTGKGAANLTIRYTKDKWFKVFALFHEARPFRRLGIMYHDSPEGLSYSNVREAREVARDRGFTLVEYPFLDKAESVESCAKGVNSLLSQGIDAFYISALNCFDWTQANPQGIFDTLNAKGIKTFARDGSVHVSRGALMGLSTLDYVPLGKFYADHMAAQLGLLPPNAQLEEAAYTPKIALNLVTAQKMGMDLPLVLLISADELFDATLAGVDKTPAVQ</sequence>
<evidence type="ECO:0008006" key="4">
    <source>
        <dbReference type="Google" id="ProtNLM"/>
    </source>
</evidence>
<dbReference type="InterPro" id="IPR007487">
    <property type="entry name" value="ABC_transpt-TYRBP-like"/>
</dbReference>
<reference evidence="2 3" key="1">
    <citation type="submission" date="2019-02" db="EMBL/GenBank/DDBJ databases">
        <title>Complete Genome Sequence of Desulfovibrio desulfuricans IC1, a Sulfonate Utilizing Anaerobe.</title>
        <authorList>
            <person name="Day L.A."/>
            <person name="De Leon K.B."/>
            <person name="Wall J.D."/>
        </authorList>
    </citation>
    <scope>NUCLEOTIDE SEQUENCE [LARGE SCALE GENOMIC DNA]</scope>
    <source>
        <strain evidence="2 3">IC1</strain>
    </source>
</reference>
<dbReference type="OrthoDB" id="1680494at2"/>
<accession>A0A4P7UIB3</accession>
<protein>
    <recommendedName>
        <fullName evidence="4">ABC transporter substrate-binding protein</fullName>
    </recommendedName>
</protein>
<dbReference type="Pfam" id="PF04392">
    <property type="entry name" value="ABC_sub_bind"/>
    <property type="match status" value="1"/>
</dbReference>
<evidence type="ECO:0000313" key="2">
    <source>
        <dbReference type="EMBL" id="QCC86103.1"/>
    </source>
</evidence>
<dbReference type="AlphaFoldDB" id="A0A4P7UIB3"/>
<dbReference type="Gene3D" id="3.40.50.2300">
    <property type="match status" value="2"/>
</dbReference>
<gene>
    <name evidence="2" type="ORF">DDIC_09505</name>
</gene>
<dbReference type="EMBL" id="CP036295">
    <property type="protein sequence ID" value="QCC86103.1"/>
    <property type="molecule type" value="Genomic_DNA"/>
</dbReference>
<organism evidence="2 3">
    <name type="scientific">Desulfovibrio desulfuricans</name>
    <dbReference type="NCBI Taxonomy" id="876"/>
    <lineage>
        <taxon>Bacteria</taxon>
        <taxon>Pseudomonadati</taxon>
        <taxon>Thermodesulfobacteriota</taxon>
        <taxon>Desulfovibrionia</taxon>
        <taxon>Desulfovibrionales</taxon>
        <taxon>Desulfovibrionaceae</taxon>
        <taxon>Desulfovibrio</taxon>
    </lineage>
</organism>
<feature type="chain" id="PRO_5020185764" description="ABC transporter substrate-binding protein" evidence="1">
    <location>
        <begin position="29"/>
        <end position="382"/>
    </location>
</feature>
<dbReference type="RefSeq" id="WP_136400215.1">
    <property type="nucleotide sequence ID" value="NZ_CP036295.1"/>
</dbReference>
<keyword evidence="1" id="KW-0732">Signal</keyword>